<feature type="compositionally biased region" description="Basic and acidic residues" evidence="1">
    <location>
        <begin position="34"/>
        <end position="44"/>
    </location>
</feature>
<keyword evidence="3" id="KW-1185">Reference proteome</keyword>
<comment type="caution">
    <text evidence="2">The sequence shown here is derived from an EMBL/GenBank/DDBJ whole genome shotgun (WGS) entry which is preliminary data.</text>
</comment>
<feature type="region of interest" description="Disordered" evidence="1">
    <location>
        <begin position="33"/>
        <end position="64"/>
    </location>
</feature>
<organism evidence="2 3">
    <name type="scientific">Chromobacterium sphagni</name>
    <dbReference type="NCBI Taxonomy" id="1903179"/>
    <lineage>
        <taxon>Bacteria</taxon>
        <taxon>Pseudomonadati</taxon>
        <taxon>Pseudomonadota</taxon>
        <taxon>Betaproteobacteria</taxon>
        <taxon>Neisseriales</taxon>
        <taxon>Chromobacteriaceae</taxon>
        <taxon>Chromobacterium</taxon>
    </lineage>
</organism>
<evidence type="ECO:0000313" key="2">
    <source>
        <dbReference type="EMBL" id="OHX20443.1"/>
    </source>
</evidence>
<dbReference type="Proteomes" id="UP000180280">
    <property type="component" value="Unassembled WGS sequence"/>
</dbReference>
<protein>
    <submittedName>
        <fullName evidence="2">Uncharacterized protein</fullName>
    </submittedName>
</protein>
<sequence length="64" mass="6533">MQLVERGQAGAVLRGGGQLCGLALELAALLPQREAGEQRQRDQQSADVAAGEGGHHAASLSARA</sequence>
<reference evidence="2 3" key="1">
    <citation type="submission" date="2016-09" db="EMBL/GenBank/DDBJ databases">
        <title>Chromobacterium muskegensis sp. nov., an insecticidal bacterium isolated from Sphagnum bogs.</title>
        <authorList>
            <person name="Sparks M.E."/>
            <person name="Blackburn M.B."/>
            <person name="Gundersen-Rindal D.E."/>
            <person name="Mitchell A."/>
            <person name="Farrar R."/>
            <person name="Kuhar D."/>
        </authorList>
    </citation>
    <scope>NUCLEOTIDE SEQUENCE [LARGE SCALE GENOMIC DNA]</scope>
    <source>
        <strain evidence="2 3">14B-1</strain>
    </source>
</reference>
<dbReference type="EMBL" id="MKCT01000017">
    <property type="protein sequence ID" value="OHX20443.1"/>
    <property type="molecule type" value="Genomic_DNA"/>
</dbReference>
<name>A0ABX3CE72_9NEIS</name>
<accession>A0ABX3CE72</accession>
<evidence type="ECO:0000256" key="1">
    <source>
        <dbReference type="SAM" id="MobiDB-lite"/>
    </source>
</evidence>
<gene>
    <name evidence="2" type="ORF">BI344_08205</name>
</gene>
<evidence type="ECO:0000313" key="3">
    <source>
        <dbReference type="Proteomes" id="UP000180280"/>
    </source>
</evidence>
<proteinExistence type="predicted"/>